<accession>Q87PT6</accession>
<dbReference type="InterPro" id="IPR049802">
    <property type="entry name" value="RhsC-like_FIX"/>
</dbReference>
<dbReference type="Pfam" id="PF13665">
    <property type="entry name" value="Tox-PAAR-like"/>
    <property type="match status" value="1"/>
</dbReference>
<evidence type="ECO:0000313" key="2">
    <source>
        <dbReference type="Proteomes" id="UP000002493"/>
    </source>
</evidence>
<dbReference type="EMBL" id="BA000031">
    <property type="protein sequence ID" value="BAC59678.1"/>
    <property type="molecule type" value="Genomic_DNA"/>
</dbReference>
<dbReference type="eggNOG" id="COG1196">
    <property type="taxonomic scope" value="Bacteria"/>
</dbReference>
<dbReference type="HOGENOM" id="CLU_384922_0_0_6"/>
<dbReference type="PATRIC" id="fig|223926.6.peg.1355"/>
<gene>
    <name evidence="1" type="ordered locus">VP1415</name>
</gene>
<dbReference type="KEGG" id="vpa:VP1415"/>
<dbReference type="CDD" id="cd20746">
    <property type="entry name" value="FIX_Ntox15_NUC_DUF4112_RhsA-like"/>
    <property type="match status" value="1"/>
</dbReference>
<name>Q87PT6_VIBPA</name>
<dbReference type="AlphaFoldDB" id="Q87PT6"/>
<organism evidence="1 2">
    <name type="scientific">Vibrio parahaemolyticus serotype O3:K6 (strain RIMD 2210633)</name>
    <dbReference type="NCBI Taxonomy" id="223926"/>
    <lineage>
        <taxon>Bacteria</taxon>
        <taxon>Pseudomonadati</taxon>
        <taxon>Pseudomonadota</taxon>
        <taxon>Gammaproteobacteria</taxon>
        <taxon>Vibrionales</taxon>
        <taxon>Vibrionaceae</taxon>
        <taxon>Vibrio</taxon>
    </lineage>
</organism>
<evidence type="ECO:0000313" key="1">
    <source>
        <dbReference type="EMBL" id="BAC59678.1"/>
    </source>
</evidence>
<protein>
    <submittedName>
        <fullName evidence="1">Uncharacterized protein</fullName>
    </submittedName>
</protein>
<dbReference type="GeneID" id="1188922"/>
<dbReference type="CDD" id="cd14740">
    <property type="entry name" value="PAAR_4"/>
    <property type="match status" value="1"/>
</dbReference>
<dbReference type="SMR" id="Q87PT6"/>
<sequence length="734" mass="80275">MRSLLLFNQQNSNGLVMGVTVGANGLSIVHKGSGGEANATLPDVCLTKVGKPIVPIPYGNNAKSADLAGGTTTISMDGGNSVAIKGSTFSKSTGDAGGDKKGVASGTIEAEAKFISASPTVKFEGKGVCRLSDQMTMNKANTMCLGGAQNPSVSVTEADDGTFTIDIDYRYPDGDPVYKADFKIIDSTGTEHVGTLSDKGKGTITGLPAGSISLFLGEDKRDIEPIQKPQPNKDYLELPGPLDLVEFAGRGLVEYWDAVEMPSDYSQWAWGAIMGDFNQDRSAGQIAFDSAVTAIPFIDQIGDGRDISANLYAFYNADDIREDKEKYTDLVITLVGFIPTAGSLIKGLFKELKILGKAADLDMIAAFLRAGAKGDVVKWMQSLDMSVIKNDIYGQLDDITKQVKTLMDTLEQESRKRGYTVVADAYKRCVEQLDDFFKKADGPISKVLSDFDDRLKMILPEAPLVTSGTSFSISAGTAQGGGKAEVIKTRNKTKKKTDTCPLCNKKIGKGKKECEGAKVGSISKAVMDDGSSQKLWKEFEIRNGWRDKTEHPWWHGAGAVQAHHLIPKNAFKLKNAKSKQTKEKMMFLRRIAQTCAYNIDFWKNGIGLPNKKETACFLRKPRHAGGHDRNEFNYTNECVKLVHDKLSSDIKKRTKEGSCSKTTNSSLIMKFNESSKNIFDNIADFIWFITRDGKNYDPKVEPYVGCSSNCKKIHPIININTKRQIENYDLEIGK</sequence>
<proteinExistence type="predicted"/>
<reference evidence="1 2" key="1">
    <citation type="journal article" date="2003" name="Lancet">
        <title>Genome sequence of Vibrio parahaemolyticus: a pathogenic mechanism distinct from that of V. cholerae.</title>
        <authorList>
            <person name="Makino K."/>
            <person name="Oshima K."/>
            <person name="Kurokawa K."/>
            <person name="Yokoyama K."/>
            <person name="Uda T."/>
            <person name="Tagomori K."/>
            <person name="Iijima Y."/>
            <person name="Najima M."/>
            <person name="Nakano M."/>
            <person name="Yamashita A."/>
            <person name="Kubota Y."/>
            <person name="Kimura S."/>
            <person name="Yasunaga T."/>
            <person name="Honda T."/>
            <person name="Shinagawa H."/>
            <person name="Hattori M."/>
            <person name="Iida T."/>
        </authorList>
    </citation>
    <scope>NUCLEOTIDE SEQUENCE [LARGE SCALE GENOMIC DNA]</scope>
    <source>
        <strain evidence="2">RIMD 2210633</strain>
    </source>
</reference>
<dbReference type="Pfam" id="PF14412">
    <property type="entry name" value="AHH"/>
    <property type="match status" value="1"/>
</dbReference>
<dbReference type="RefSeq" id="WP_005493834.1">
    <property type="nucleotide sequence ID" value="NC_004603.1"/>
</dbReference>
<dbReference type="InterPro" id="IPR032871">
    <property type="entry name" value="AHH_dom_containing"/>
</dbReference>
<dbReference type="Proteomes" id="UP000002493">
    <property type="component" value="Chromosome 1"/>
</dbReference>